<sequence>MLHLRKGDFVWVDSGDGVPIGAEVKVTDTGQLQLIDDGGKEHKINKKTEGSIRPMHPSSVKGVDDMIRLGDLNEAGLLRNLLVRHKEGIIYLSSVRIEL</sequence>
<gene>
    <name evidence="7" type="ORF">F2P81_026066</name>
</gene>
<dbReference type="GO" id="GO:0016459">
    <property type="term" value="C:myosin complex"/>
    <property type="evidence" value="ECO:0007669"/>
    <property type="project" value="UniProtKB-KW"/>
</dbReference>
<reference evidence="7 8" key="1">
    <citation type="submission" date="2019-06" db="EMBL/GenBank/DDBJ databases">
        <title>Draft genomes of female and male turbot (Scophthalmus maximus).</title>
        <authorList>
            <person name="Xu H."/>
            <person name="Xu X.-W."/>
            <person name="Shao C."/>
            <person name="Chen S."/>
        </authorList>
    </citation>
    <scope>NUCLEOTIDE SEQUENCE [LARGE SCALE GENOMIC DNA]</scope>
    <source>
        <strain evidence="7">Ysfricsl-2016a</strain>
        <tissue evidence="7">Blood</tissue>
    </source>
</reference>
<dbReference type="InterPro" id="IPR027417">
    <property type="entry name" value="P-loop_NTPase"/>
</dbReference>
<dbReference type="GO" id="GO:0003779">
    <property type="term" value="F:actin binding"/>
    <property type="evidence" value="ECO:0007669"/>
    <property type="project" value="UniProtKB-KW"/>
</dbReference>
<evidence type="ECO:0000256" key="3">
    <source>
        <dbReference type="ARBA" id="ARBA00023123"/>
    </source>
</evidence>
<evidence type="ECO:0000313" key="7">
    <source>
        <dbReference type="EMBL" id="KAF0021681.1"/>
    </source>
</evidence>
<keyword evidence="5" id="KW-0009">Actin-binding</keyword>
<dbReference type="GO" id="GO:0003774">
    <property type="term" value="F:cytoskeletal motor activity"/>
    <property type="evidence" value="ECO:0007669"/>
    <property type="project" value="InterPro"/>
</dbReference>
<dbReference type="InterPro" id="IPR051567">
    <property type="entry name" value="Unconventional_Myosin_ATPase"/>
</dbReference>
<keyword evidence="2" id="KW-0067">ATP-binding</keyword>
<evidence type="ECO:0000313" key="8">
    <source>
        <dbReference type="Proteomes" id="UP000438429"/>
    </source>
</evidence>
<dbReference type="InterPro" id="IPR036961">
    <property type="entry name" value="Kinesin_motor_dom_sf"/>
</dbReference>
<dbReference type="AlphaFoldDB" id="A0A6A4RR13"/>
<dbReference type="PROSITE" id="PS51456">
    <property type="entry name" value="MYOSIN_MOTOR"/>
    <property type="match status" value="1"/>
</dbReference>
<evidence type="ECO:0000256" key="4">
    <source>
        <dbReference type="ARBA" id="ARBA00023175"/>
    </source>
</evidence>
<dbReference type="Pfam" id="PF24123">
    <property type="entry name" value="Myosin_VII_N"/>
    <property type="match status" value="1"/>
</dbReference>
<accession>A0A6A4RR13</accession>
<dbReference type="PANTHER" id="PTHR22692:SF24">
    <property type="entry name" value="MYOSIN VIIB"/>
    <property type="match status" value="1"/>
</dbReference>
<keyword evidence="1" id="KW-0547">Nucleotide-binding</keyword>
<dbReference type="SUPFAM" id="SSF52540">
    <property type="entry name" value="P-loop containing nucleoside triphosphate hydrolases"/>
    <property type="match status" value="1"/>
</dbReference>
<dbReference type="PANTHER" id="PTHR22692">
    <property type="entry name" value="MYOSIN VII, XV"/>
    <property type="match status" value="1"/>
</dbReference>
<dbReference type="Gene3D" id="3.40.850.10">
    <property type="entry name" value="Kinesin motor domain"/>
    <property type="match status" value="1"/>
</dbReference>
<comment type="caution">
    <text evidence="5">Lacks conserved residue(s) required for the propagation of feature annotation.</text>
</comment>
<dbReference type="GO" id="GO:0005524">
    <property type="term" value="F:ATP binding"/>
    <property type="evidence" value="ECO:0007669"/>
    <property type="project" value="UniProtKB-KW"/>
</dbReference>
<dbReference type="EMBL" id="VEVO01003079">
    <property type="protein sequence ID" value="KAF0021681.1"/>
    <property type="molecule type" value="Genomic_DNA"/>
</dbReference>
<dbReference type="InterPro" id="IPR001609">
    <property type="entry name" value="Myosin_head_motor_dom-like"/>
</dbReference>
<evidence type="ECO:0000256" key="5">
    <source>
        <dbReference type="PROSITE-ProRule" id="PRU00782"/>
    </source>
</evidence>
<comment type="similarity">
    <text evidence="5">Belongs to the TRAFAC class myosin-kinesin ATPase superfamily. Myosin family.</text>
</comment>
<evidence type="ECO:0000259" key="6">
    <source>
        <dbReference type="PROSITE" id="PS51456"/>
    </source>
</evidence>
<evidence type="ECO:0000256" key="2">
    <source>
        <dbReference type="ARBA" id="ARBA00022840"/>
    </source>
</evidence>
<name>A0A6A4RR13_SCOMX</name>
<dbReference type="Proteomes" id="UP000438429">
    <property type="component" value="Unassembled WGS sequence"/>
</dbReference>
<comment type="caution">
    <text evidence="7">The sequence shown here is derived from an EMBL/GenBank/DDBJ whole genome shotgun (WGS) entry which is preliminary data.</text>
</comment>
<feature type="domain" description="Myosin motor" evidence="6">
    <location>
        <begin position="61"/>
        <end position="99"/>
    </location>
</feature>
<organism evidence="7 8">
    <name type="scientific">Scophthalmus maximus</name>
    <name type="common">Turbot</name>
    <name type="synonym">Psetta maxima</name>
    <dbReference type="NCBI Taxonomy" id="52904"/>
    <lineage>
        <taxon>Eukaryota</taxon>
        <taxon>Metazoa</taxon>
        <taxon>Chordata</taxon>
        <taxon>Craniata</taxon>
        <taxon>Vertebrata</taxon>
        <taxon>Euteleostomi</taxon>
        <taxon>Actinopterygii</taxon>
        <taxon>Neopterygii</taxon>
        <taxon>Teleostei</taxon>
        <taxon>Neoteleostei</taxon>
        <taxon>Acanthomorphata</taxon>
        <taxon>Carangaria</taxon>
        <taxon>Pleuronectiformes</taxon>
        <taxon>Pleuronectoidei</taxon>
        <taxon>Scophthalmidae</taxon>
        <taxon>Scophthalmus</taxon>
    </lineage>
</organism>
<proteinExistence type="inferred from homology"/>
<protein>
    <recommendedName>
        <fullName evidence="6">Myosin motor domain-containing protein</fullName>
    </recommendedName>
</protein>
<keyword evidence="3 5" id="KW-0518">Myosin</keyword>
<evidence type="ECO:0000256" key="1">
    <source>
        <dbReference type="ARBA" id="ARBA00022741"/>
    </source>
</evidence>
<dbReference type="InterPro" id="IPR057130">
    <property type="entry name" value="Myosin_VII_N"/>
</dbReference>
<keyword evidence="4" id="KW-0505">Motor protein</keyword>